<protein>
    <recommendedName>
        <fullName evidence="8">Homeobox domain-containing protein</fullName>
    </recommendedName>
</protein>
<evidence type="ECO:0000256" key="2">
    <source>
        <dbReference type="ARBA" id="ARBA00023125"/>
    </source>
</evidence>
<name>A0A9W8CRA5_9FUNG</name>
<dbReference type="InterPro" id="IPR017970">
    <property type="entry name" value="Homeobox_CS"/>
</dbReference>
<feature type="region of interest" description="Disordered" evidence="7">
    <location>
        <begin position="373"/>
        <end position="452"/>
    </location>
</feature>
<evidence type="ECO:0000256" key="1">
    <source>
        <dbReference type="ARBA" id="ARBA00004123"/>
    </source>
</evidence>
<feature type="region of interest" description="Disordered" evidence="7">
    <location>
        <begin position="276"/>
        <end position="341"/>
    </location>
</feature>
<reference evidence="9" key="1">
    <citation type="submission" date="2022-07" db="EMBL/GenBank/DDBJ databases">
        <title>Phylogenomic reconstructions and comparative analyses of Kickxellomycotina fungi.</title>
        <authorList>
            <person name="Reynolds N.K."/>
            <person name="Stajich J.E."/>
            <person name="Barry K."/>
            <person name="Grigoriev I.V."/>
            <person name="Crous P."/>
            <person name="Smith M.E."/>
        </authorList>
    </citation>
    <scope>NUCLEOTIDE SEQUENCE</scope>
    <source>
        <strain evidence="9">NBRC 32514</strain>
    </source>
</reference>
<evidence type="ECO:0000313" key="9">
    <source>
        <dbReference type="EMBL" id="KAJ1720642.1"/>
    </source>
</evidence>
<feature type="compositionally biased region" description="Pro residues" evidence="7">
    <location>
        <begin position="443"/>
        <end position="452"/>
    </location>
</feature>
<keyword evidence="2 5" id="KW-0238">DNA-binding</keyword>
<feature type="compositionally biased region" description="Low complexity" evidence="7">
    <location>
        <begin position="24"/>
        <end position="35"/>
    </location>
</feature>
<organism evidence="9 10">
    <name type="scientific">Coemansia erecta</name>
    <dbReference type="NCBI Taxonomy" id="147472"/>
    <lineage>
        <taxon>Eukaryota</taxon>
        <taxon>Fungi</taxon>
        <taxon>Fungi incertae sedis</taxon>
        <taxon>Zoopagomycota</taxon>
        <taxon>Kickxellomycotina</taxon>
        <taxon>Kickxellomycetes</taxon>
        <taxon>Kickxellales</taxon>
        <taxon>Kickxellaceae</taxon>
        <taxon>Coemansia</taxon>
    </lineage>
</organism>
<dbReference type="Pfam" id="PF00046">
    <property type="entry name" value="Homeodomain"/>
    <property type="match status" value="1"/>
</dbReference>
<keyword evidence="3 5" id="KW-0371">Homeobox</keyword>
<dbReference type="Proteomes" id="UP001149813">
    <property type="component" value="Unassembled WGS sequence"/>
</dbReference>
<dbReference type="PANTHER" id="PTHR24324:SF5">
    <property type="entry name" value="HEMATOPOIETICALLY-EXPRESSED HOMEOBOX PROTEIN HHEX"/>
    <property type="match status" value="1"/>
</dbReference>
<evidence type="ECO:0000256" key="6">
    <source>
        <dbReference type="RuleBase" id="RU000682"/>
    </source>
</evidence>
<dbReference type="PANTHER" id="PTHR24324">
    <property type="entry name" value="HOMEOBOX PROTEIN HHEX"/>
    <property type="match status" value="1"/>
</dbReference>
<gene>
    <name evidence="9" type="ORF">LPJ53_004750</name>
</gene>
<evidence type="ECO:0000256" key="7">
    <source>
        <dbReference type="SAM" id="MobiDB-lite"/>
    </source>
</evidence>
<evidence type="ECO:0000256" key="3">
    <source>
        <dbReference type="ARBA" id="ARBA00023155"/>
    </source>
</evidence>
<proteinExistence type="predicted"/>
<dbReference type="InterPro" id="IPR001356">
    <property type="entry name" value="HD"/>
</dbReference>
<dbReference type="SUPFAM" id="SSF46689">
    <property type="entry name" value="Homeodomain-like"/>
    <property type="match status" value="1"/>
</dbReference>
<keyword evidence="4 5" id="KW-0539">Nucleus</keyword>
<evidence type="ECO:0000256" key="4">
    <source>
        <dbReference type="ARBA" id="ARBA00023242"/>
    </source>
</evidence>
<dbReference type="PROSITE" id="PS50071">
    <property type="entry name" value="HOMEOBOX_2"/>
    <property type="match status" value="1"/>
</dbReference>
<feature type="DNA-binding region" description="Homeobox" evidence="5">
    <location>
        <begin position="86"/>
        <end position="145"/>
    </location>
</feature>
<dbReference type="SMART" id="SM00389">
    <property type="entry name" value="HOX"/>
    <property type="match status" value="1"/>
</dbReference>
<evidence type="ECO:0000256" key="5">
    <source>
        <dbReference type="PROSITE-ProRule" id="PRU00108"/>
    </source>
</evidence>
<sequence length="452" mass="48449">MESHHGTTAAAAPAAFDQRLTGGHASSPSAHPSAAYRHYQHHSSHGSMPYHTHRMSAGPQAPSSSSPYYSVESTMHHYHPRSSPPIKGKRKRASPQQLEILNKVFSSTSFPPTDMRNSLARELGMTPRTVQIWFQNKRQASRQRDGNHSRNTKSMSNPGTGILKGSRSLSPASNGDATGCSASATSQSPSPTASYSPSFSSAEARDEQQLMVLVDAATSSATVSDSASLQSQGHLRMATASGGSSRNNAGDNNGYVTATSGVSSYLHNNGFFSKRPQLQDAMGSHPALPPLSSPSTGASSEQRHHQEHRGLGRYATGPQASSILSSDSSASKRHSTGSQYAHTRKDMWFSEETPAPMSYLFGRNQHLQLLSPRARPRNDGDMMSLPKCPPLDASSPSLASSQLPTPRPHQQQKQNPAPAGLPVQRSMSLMELLNAAPQDRRLPPLPSIAPLN</sequence>
<comment type="caution">
    <text evidence="9">The sequence shown here is derived from an EMBL/GenBank/DDBJ whole genome shotgun (WGS) entry which is preliminary data.</text>
</comment>
<dbReference type="GO" id="GO:0005634">
    <property type="term" value="C:nucleus"/>
    <property type="evidence" value="ECO:0007669"/>
    <property type="project" value="UniProtKB-SubCell"/>
</dbReference>
<feature type="compositionally biased region" description="Polar residues" evidence="7">
    <location>
        <begin position="167"/>
        <end position="176"/>
    </location>
</feature>
<dbReference type="Gene3D" id="1.10.10.60">
    <property type="entry name" value="Homeodomain-like"/>
    <property type="match status" value="1"/>
</dbReference>
<dbReference type="GO" id="GO:0030154">
    <property type="term" value="P:cell differentiation"/>
    <property type="evidence" value="ECO:0007669"/>
    <property type="project" value="TreeGrafter"/>
</dbReference>
<feature type="compositionally biased region" description="Low complexity" evidence="7">
    <location>
        <begin position="181"/>
        <end position="202"/>
    </location>
</feature>
<dbReference type="EMBL" id="JANBOJ010000238">
    <property type="protein sequence ID" value="KAJ1720642.1"/>
    <property type="molecule type" value="Genomic_DNA"/>
</dbReference>
<feature type="region of interest" description="Disordered" evidence="7">
    <location>
        <begin position="20"/>
        <end position="94"/>
    </location>
</feature>
<dbReference type="OrthoDB" id="6159439at2759"/>
<evidence type="ECO:0000259" key="8">
    <source>
        <dbReference type="PROSITE" id="PS50071"/>
    </source>
</evidence>
<feature type="compositionally biased region" description="Polar residues" evidence="7">
    <location>
        <begin position="241"/>
        <end position="255"/>
    </location>
</feature>
<feature type="region of interest" description="Disordered" evidence="7">
    <location>
        <begin position="137"/>
        <end position="202"/>
    </location>
</feature>
<dbReference type="InterPro" id="IPR051000">
    <property type="entry name" value="Homeobox_DNA-bind_prot"/>
</dbReference>
<dbReference type="CDD" id="cd00086">
    <property type="entry name" value="homeodomain"/>
    <property type="match status" value="1"/>
</dbReference>
<dbReference type="InterPro" id="IPR009057">
    <property type="entry name" value="Homeodomain-like_sf"/>
</dbReference>
<dbReference type="GO" id="GO:0000978">
    <property type="term" value="F:RNA polymerase II cis-regulatory region sequence-specific DNA binding"/>
    <property type="evidence" value="ECO:0007669"/>
    <property type="project" value="TreeGrafter"/>
</dbReference>
<feature type="compositionally biased region" description="Low complexity" evidence="7">
    <location>
        <begin position="390"/>
        <end position="404"/>
    </location>
</feature>
<accession>A0A9W8CRA5</accession>
<feature type="compositionally biased region" description="Basic and acidic residues" evidence="7">
    <location>
        <begin position="301"/>
        <end position="310"/>
    </location>
</feature>
<dbReference type="PROSITE" id="PS00027">
    <property type="entry name" value="HOMEOBOX_1"/>
    <property type="match status" value="1"/>
</dbReference>
<keyword evidence="10" id="KW-1185">Reference proteome</keyword>
<comment type="subcellular location">
    <subcellularLocation>
        <location evidence="1 5 6">Nucleus</location>
    </subcellularLocation>
</comment>
<dbReference type="GO" id="GO:0000981">
    <property type="term" value="F:DNA-binding transcription factor activity, RNA polymerase II-specific"/>
    <property type="evidence" value="ECO:0007669"/>
    <property type="project" value="InterPro"/>
</dbReference>
<dbReference type="AlphaFoldDB" id="A0A9W8CRA5"/>
<feature type="domain" description="Homeobox" evidence="8">
    <location>
        <begin position="84"/>
        <end position="144"/>
    </location>
</feature>
<evidence type="ECO:0000313" key="10">
    <source>
        <dbReference type="Proteomes" id="UP001149813"/>
    </source>
</evidence>
<feature type="region of interest" description="Disordered" evidence="7">
    <location>
        <begin position="223"/>
        <end position="255"/>
    </location>
</feature>